<keyword evidence="3" id="KW-1185">Reference proteome</keyword>
<keyword evidence="1" id="KW-0812">Transmembrane</keyword>
<evidence type="ECO:0008006" key="4">
    <source>
        <dbReference type="Google" id="ProtNLM"/>
    </source>
</evidence>
<protein>
    <recommendedName>
        <fullName evidence="4">Reverse transcriptase zinc-binding domain-containing protein</fullName>
    </recommendedName>
</protein>
<organism evidence="2 3">
    <name type="scientific">Quercus lobata</name>
    <name type="common">Valley oak</name>
    <dbReference type="NCBI Taxonomy" id="97700"/>
    <lineage>
        <taxon>Eukaryota</taxon>
        <taxon>Viridiplantae</taxon>
        <taxon>Streptophyta</taxon>
        <taxon>Embryophyta</taxon>
        <taxon>Tracheophyta</taxon>
        <taxon>Spermatophyta</taxon>
        <taxon>Magnoliopsida</taxon>
        <taxon>eudicotyledons</taxon>
        <taxon>Gunneridae</taxon>
        <taxon>Pentapetalae</taxon>
        <taxon>rosids</taxon>
        <taxon>fabids</taxon>
        <taxon>Fagales</taxon>
        <taxon>Fagaceae</taxon>
        <taxon>Quercus</taxon>
    </lineage>
</organism>
<name>A0A7N2KTR2_QUELO</name>
<proteinExistence type="predicted"/>
<sequence>MCKRSSESVDHLFLHCSVASELWDTVFGLFGVCWIMPSSVVGLFACWQGHFGRLHNGVIWKVVPLCLMWCIWKERNSRCFEDSERAMPDLKLLFIRTLLECWAYGSQHWYQDALTSQLSELILKLSTALLSYSVTLVVSNNAAQSSPLWVIDSSMNKHRYEPQDQGDDWFGP</sequence>
<keyword evidence="1" id="KW-0472">Membrane</keyword>
<reference evidence="2" key="2">
    <citation type="submission" date="2021-01" db="UniProtKB">
        <authorList>
            <consortium name="EnsemblPlants"/>
        </authorList>
    </citation>
    <scope>IDENTIFICATION</scope>
</reference>
<accession>A0A7N2KTR2</accession>
<dbReference type="EnsemblPlants" id="QL02p018534:mrna">
    <property type="protein sequence ID" value="QL02p018534:mrna"/>
    <property type="gene ID" value="QL02p018534"/>
</dbReference>
<feature type="transmembrane region" description="Helical" evidence="1">
    <location>
        <begin position="27"/>
        <end position="47"/>
    </location>
</feature>
<dbReference type="Proteomes" id="UP000594261">
    <property type="component" value="Chromosome 2"/>
</dbReference>
<reference evidence="3" key="1">
    <citation type="journal article" date="2016" name="G3 (Bethesda)">
        <title>First Draft Assembly and Annotation of the Genome of a California Endemic Oak Quercus lobata Nee (Fagaceae).</title>
        <authorList>
            <person name="Sork V.L."/>
            <person name="Fitz-Gibbon S.T."/>
            <person name="Puiu D."/>
            <person name="Crepeau M."/>
            <person name="Gugger P.F."/>
            <person name="Sherman R."/>
            <person name="Stevens K."/>
            <person name="Langley C.H."/>
            <person name="Pellegrini M."/>
            <person name="Salzberg S.L."/>
        </authorList>
    </citation>
    <scope>NUCLEOTIDE SEQUENCE [LARGE SCALE GENOMIC DNA]</scope>
    <source>
        <strain evidence="3">cv. SW786</strain>
    </source>
</reference>
<keyword evidence="1" id="KW-1133">Transmembrane helix</keyword>
<dbReference type="InParanoid" id="A0A7N2KTR2"/>
<dbReference type="AlphaFoldDB" id="A0A7N2KTR2"/>
<evidence type="ECO:0000313" key="2">
    <source>
        <dbReference type="EnsemblPlants" id="QL02p018534:mrna"/>
    </source>
</evidence>
<evidence type="ECO:0000256" key="1">
    <source>
        <dbReference type="SAM" id="Phobius"/>
    </source>
</evidence>
<dbReference type="Gramene" id="QL02p018534:mrna">
    <property type="protein sequence ID" value="QL02p018534:mrna"/>
    <property type="gene ID" value="QL02p018534"/>
</dbReference>
<evidence type="ECO:0000313" key="3">
    <source>
        <dbReference type="Proteomes" id="UP000594261"/>
    </source>
</evidence>